<organism evidence="1 2">
    <name type="scientific">Candidatus Erwinia dacicola</name>
    <dbReference type="NCBI Taxonomy" id="252393"/>
    <lineage>
        <taxon>Bacteria</taxon>
        <taxon>Pseudomonadati</taxon>
        <taxon>Pseudomonadota</taxon>
        <taxon>Gammaproteobacteria</taxon>
        <taxon>Enterobacterales</taxon>
        <taxon>Erwiniaceae</taxon>
        <taxon>Erwinia</taxon>
    </lineage>
</organism>
<name>A0A328TN64_9GAMM</name>
<evidence type="ECO:0000313" key="1">
    <source>
        <dbReference type="EMBL" id="RAP71670.1"/>
    </source>
</evidence>
<dbReference type="Proteomes" id="UP000244334">
    <property type="component" value="Unassembled WGS sequence"/>
</dbReference>
<dbReference type="EMBL" id="LJAM02000113">
    <property type="protein sequence ID" value="RAP71670.1"/>
    <property type="molecule type" value="Genomic_DNA"/>
</dbReference>
<reference evidence="1" key="1">
    <citation type="submission" date="2018-04" db="EMBL/GenBank/DDBJ databases">
        <title>Genomes of the Obligate Erwinia dacicola and Facultative Enterobacter sp. OLF Endosymbionts of the Olive Fruit fly, Bactrocera oleae.</title>
        <authorList>
            <person name="Estes A.M."/>
            <person name="Hearn D.J."/>
            <person name="Agarwal S."/>
            <person name="Pierson E.A."/>
            <person name="Dunning-Hotopp J.C."/>
        </authorList>
    </citation>
    <scope>NUCLEOTIDE SEQUENCE [LARGE SCALE GENOMIC DNA]</scope>
    <source>
        <strain evidence="1">Oroville</strain>
    </source>
</reference>
<keyword evidence="2" id="KW-1185">Reference proteome</keyword>
<sequence length="45" mass="5153">MLCIRLLLLIGVVDDRFDLPVMPRRLVQAGVAGIRGYVVCRDRFH</sequence>
<dbReference type="AlphaFoldDB" id="A0A328TN64"/>
<proteinExistence type="predicted"/>
<accession>A0A328TN64</accession>
<dbReference type="GO" id="GO:0016740">
    <property type="term" value="F:transferase activity"/>
    <property type="evidence" value="ECO:0007669"/>
    <property type="project" value="UniProtKB-KW"/>
</dbReference>
<keyword evidence="1" id="KW-0808">Transferase</keyword>
<evidence type="ECO:0000313" key="2">
    <source>
        <dbReference type="Proteomes" id="UP000244334"/>
    </source>
</evidence>
<protein>
    <submittedName>
        <fullName evidence="1">Undecaprenyl-phosphate N-acetylglucosaminyl 1-phosphate transferase domain protein</fullName>
        <ecNumber evidence="1">2.7.8.13</ecNumber>
    </submittedName>
</protein>
<dbReference type="EC" id="2.7.8.13" evidence="1"/>
<dbReference type="RefSeq" id="WP_245675197.1">
    <property type="nucleotide sequence ID" value="NZ_LJAM02000113.1"/>
</dbReference>
<gene>
    <name evidence="1" type="ORF">ACZ87_01512</name>
</gene>
<comment type="caution">
    <text evidence="1">The sequence shown here is derived from an EMBL/GenBank/DDBJ whole genome shotgun (WGS) entry which is preliminary data.</text>
</comment>